<reference evidence="1 2" key="1">
    <citation type="submission" date="2013-09" db="EMBL/GenBank/DDBJ databases">
        <authorList>
            <person name="Zeng Z."/>
            <person name="Chen C."/>
        </authorList>
    </citation>
    <scope>NUCLEOTIDE SEQUENCE [LARGE SCALE GENOMIC DNA]</scope>
    <source>
        <strain evidence="1 2">F44-8</strain>
    </source>
</reference>
<protein>
    <submittedName>
        <fullName evidence="1">Uncharacterized protein</fullName>
    </submittedName>
</protein>
<dbReference type="EMBL" id="JRLV01000023">
    <property type="protein sequence ID" value="KGO78988.1"/>
    <property type="molecule type" value="Genomic_DNA"/>
</dbReference>
<name>A0A0A2LIG6_9FLAO</name>
<dbReference type="STRING" id="1406840.Q763_15865"/>
<dbReference type="Proteomes" id="UP000030129">
    <property type="component" value="Unassembled WGS sequence"/>
</dbReference>
<dbReference type="InterPro" id="IPR040807">
    <property type="entry name" value="DUF5522"/>
</dbReference>
<evidence type="ECO:0000313" key="1">
    <source>
        <dbReference type="EMBL" id="KGO78988.1"/>
    </source>
</evidence>
<dbReference type="Pfam" id="PF17653">
    <property type="entry name" value="DUF5522"/>
    <property type="match status" value="1"/>
</dbReference>
<sequence>MSGQNSENKLIEGEDYYLTPEGYKVFTEKFHLKRGYCCKNGCRHCAYGYDKNTGTFKKK</sequence>
<proteinExistence type="predicted"/>
<evidence type="ECO:0000313" key="2">
    <source>
        <dbReference type="Proteomes" id="UP000030129"/>
    </source>
</evidence>
<accession>A0A0A2LIG6</accession>
<organism evidence="1 2">
    <name type="scientific">Flavobacterium beibuense F44-8</name>
    <dbReference type="NCBI Taxonomy" id="1406840"/>
    <lineage>
        <taxon>Bacteria</taxon>
        <taxon>Pseudomonadati</taxon>
        <taxon>Bacteroidota</taxon>
        <taxon>Flavobacteriia</taxon>
        <taxon>Flavobacteriales</taxon>
        <taxon>Flavobacteriaceae</taxon>
        <taxon>Flavobacterium</taxon>
    </lineage>
</organism>
<dbReference type="eggNOG" id="ENOG503304V">
    <property type="taxonomic scope" value="Bacteria"/>
</dbReference>
<dbReference type="RefSeq" id="WP_035135946.1">
    <property type="nucleotide sequence ID" value="NZ_JRLV01000023.1"/>
</dbReference>
<gene>
    <name evidence="1" type="ORF">Q763_15865</name>
</gene>
<comment type="caution">
    <text evidence="1">The sequence shown here is derived from an EMBL/GenBank/DDBJ whole genome shotgun (WGS) entry which is preliminary data.</text>
</comment>
<dbReference type="AlphaFoldDB" id="A0A0A2LIG6"/>
<keyword evidence="2" id="KW-1185">Reference proteome</keyword>